<dbReference type="EMBL" id="JACYTP010000014">
    <property type="protein sequence ID" value="MBD8514610.1"/>
    <property type="molecule type" value="Genomic_DNA"/>
</dbReference>
<name>A0ABR9BSH1_9GAMM</name>
<gene>
    <name evidence="1" type="ORF">IFO68_18160</name>
</gene>
<keyword evidence="2" id="KW-1185">Reference proteome</keyword>
<protein>
    <submittedName>
        <fullName evidence="1">Uncharacterized protein</fullName>
    </submittedName>
</protein>
<reference evidence="1 2" key="1">
    <citation type="submission" date="2020-09" db="EMBL/GenBank/DDBJ databases">
        <title>Photobacterium sp. CAU 1568 isolated from sand of Sido Beach.</title>
        <authorList>
            <person name="Kim W."/>
        </authorList>
    </citation>
    <scope>NUCLEOTIDE SEQUENCE [LARGE SCALE GENOMIC DNA]</scope>
    <source>
        <strain evidence="1 2">CAU 1568</strain>
    </source>
</reference>
<proteinExistence type="predicted"/>
<dbReference type="RefSeq" id="WP_192017233.1">
    <property type="nucleotide sequence ID" value="NZ_JACYTP010000014.1"/>
</dbReference>
<organism evidence="1 2">
    <name type="scientific">Photobacterium arenosum</name>
    <dbReference type="NCBI Taxonomy" id="2774143"/>
    <lineage>
        <taxon>Bacteria</taxon>
        <taxon>Pseudomonadati</taxon>
        <taxon>Pseudomonadota</taxon>
        <taxon>Gammaproteobacteria</taxon>
        <taxon>Vibrionales</taxon>
        <taxon>Vibrionaceae</taxon>
        <taxon>Photobacterium</taxon>
    </lineage>
</organism>
<evidence type="ECO:0000313" key="2">
    <source>
        <dbReference type="Proteomes" id="UP000649768"/>
    </source>
</evidence>
<sequence length="112" mass="12843">MLFLRGFLFNELHVWFKKRENFPTSWQVWSCQSGNILIYKALVIGAKIAGIPELNSIKSRRASVWQIQFFLTHPGIPCSGMTTSTPTMKQKPCMNREQLPVSVPESRIFIEG</sequence>
<comment type="caution">
    <text evidence="1">The sequence shown here is derived from an EMBL/GenBank/DDBJ whole genome shotgun (WGS) entry which is preliminary data.</text>
</comment>
<accession>A0ABR9BSH1</accession>
<evidence type="ECO:0000313" key="1">
    <source>
        <dbReference type="EMBL" id="MBD8514610.1"/>
    </source>
</evidence>
<dbReference type="Proteomes" id="UP000649768">
    <property type="component" value="Unassembled WGS sequence"/>
</dbReference>